<gene>
    <name evidence="1" type="ORF">T440DRAFT_466920</name>
</gene>
<reference evidence="1" key="1">
    <citation type="submission" date="2020-01" db="EMBL/GenBank/DDBJ databases">
        <authorList>
            <consortium name="DOE Joint Genome Institute"/>
            <person name="Haridas S."/>
            <person name="Albert R."/>
            <person name="Binder M."/>
            <person name="Bloem J."/>
            <person name="Labutti K."/>
            <person name="Salamov A."/>
            <person name="Andreopoulos B."/>
            <person name="Baker S.E."/>
            <person name="Barry K."/>
            <person name="Bills G."/>
            <person name="Bluhm B.H."/>
            <person name="Cannon C."/>
            <person name="Castanera R."/>
            <person name="Culley D.E."/>
            <person name="Daum C."/>
            <person name="Ezra D."/>
            <person name="Gonzalez J.B."/>
            <person name="Henrissat B."/>
            <person name="Kuo A."/>
            <person name="Liang C."/>
            <person name="Lipzen A."/>
            <person name="Lutzoni F."/>
            <person name="Magnuson J."/>
            <person name="Mondo S."/>
            <person name="Nolan M."/>
            <person name="Ohm R."/>
            <person name="Pangilinan J."/>
            <person name="Park H.-J."/>
            <person name="Ramirez L."/>
            <person name="Alfaro M."/>
            <person name="Sun H."/>
            <person name="Tritt A."/>
            <person name="Yoshinaga Y."/>
            <person name="Zwiers L.-H."/>
            <person name="Turgeon B.G."/>
            <person name="Goodwin S.B."/>
            <person name="Spatafora J.W."/>
            <person name="Crous P.W."/>
            <person name="Grigoriev I.V."/>
        </authorList>
    </citation>
    <scope>NUCLEOTIDE SEQUENCE</scope>
    <source>
        <strain evidence="1">IPT5</strain>
    </source>
</reference>
<evidence type="ECO:0000313" key="2">
    <source>
        <dbReference type="Proteomes" id="UP000799423"/>
    </source>
</evidence>
<dbReference type="EMBL" id="MU006299">
    <property type="protein sequence ID" value="KAF2852214.1"/>
    <property type="molecule type" value="Genomic_DNA"/>
</dbReference>
<dbReference type="AlphaFoldDB" id="A0A6A7B9X3"/>
<name>A0A6A7B9X3_9PLEO</name>
<sequence length="77" mass="8205">MLGMQLSGLGLGPLICWRCVGHFIAFGRNGVIYCLELGWGGAARCVVGPWGHGLAQVCAWFGLVVQEWAAAKCVVSR</sequence>
<evidence type="ECO:0000313" key="1">
    <source>
        <dbReference type="EMBL" id="KAF2852214.1"/>
    </source>
</evidence>
<dbReference type="Proteomes" id="UP000799423">
    <property type="component" value="Unassembled WGS sequence"/>
</dbReference>
<proteinExistence type="predicted"/>
<accession>A0A6A7B9X3</accession>
<keyword evidence="2" id="KW-1185">Reference proteome</keyword>
<organism evidence="1 2">
    <name type="scientific">Plenodomus tracheiphilus IPT5</name>
    <dbReference type="NCBI Taxonomy" id="1408161"/>
    <lineage>
        <taxon>Eukaryota</taxon>
        <taxon>Fungi</taxon>
        <taxon>Dikarya</taxon>
        <taxon>Ascomycota</taxon>
        <taxon>Pezizomycotina</taxon>
        <taxon>Dothideomycetes</taxon>
        <taxon>Pleosporomycetidae</taxon>
        <taxon>Pleosporales</taxon>
        <taxon>Pleosporineae</taxon>
        <taxon>Leptosphaeriaceae</taxon>
        <taxon>Plenodomus</taxon>
    </lineage>
</organism>
<protein>
    <submittedName>
        <fullName evidence="1">Uncharacterized protein</fullName>
    </submittedName>
</protein>